<evidence type="ECO:0000313" key="4">
    <source>
        <dbReference type="EMBL" id="CAH0101666.1"/>
    </source>
</evidence>
<dbReference type="SUPFAM" id="SSF47113">
    <property type="entry name" value="Histone-fold"/>
    <property type="match status" value="1"/>
</dbReference>
<protein>
    <recommendedName>
        <fullName evidence="3">Transcription factor CBF/NF-Y/archaeal histone domain-containing protein</fullName>
    </recommendedName>
</protein>
<dbReference type="Proteomes" id="UP000789390">
    <property type="component" value="Unassembled WGS sequence"/>
</dbReference>
<feature type="domain" description="Transcription factor CBF/NF-Y/archaeal histone" evidence="3">
    <location>
        <begin position="47"/>
        <end position="110"/>
    </location>
</feature>
<keyword evidence="2" id="KW-0539">Nucleus</keyword>
<evidence type="ECO:0000256" key="2">
    <source>
        <dbReference type="ARBA" id="ARBA00023242"/>
    </source>
</evidence>
<keyword evidence="5" id="KW-1185">Reference proteome</keyword>
<dbReference type="GO" id="GO:0006261">
    <property type="term" value="P:DNA-templated DNA replication"/>
    <property type="evidence" value="ECO:0007669"/>
    <property type="project" value="TreeGrafter"/>
</dbReference>
<evidence type="ECO:0000259" key="3">
    <source>
        <dbReference type="Pfam" id="PF00808"/>
    </source>
</evidence>
<proteinExistence type="predicted"/>
<dbReference type="OrthoDB" id="636685at2759"/>
<sequence>MDQMEENEIELETVVLDDTADEILPPSTEKIATTNIEEANKVEKIVRFPVTRIKHLVKMDPDVNLCSQEALFLITKTTEFFVECLSKEAYSYTSQSKKKTVQKRDVEQAIDAVDALAFLEGVLDS</sequence>
<gene>
    <name evidence="4" type="ORF">DGAL_LOCUS4004</name>
</gene>
<dbReference type="InterPro" id="IPR050568">
    <property type="entry name" value="Transcr_DNA_Rep_Reg"/>
</dbReference>
<dbReference type="PANTHER" id="PTHR10252">
    <property type="entry name" value="HISTONE-LIKE TRANSCRIPTION FACTOR CCAAT-RELATED"/>
    <property type="match status" value="1"/>
</dbReference>
<dbReference type="CDD" id="cd22929">
    <property type="entry name" value="HFD_POLE4-like"/>
    <property type="match status" value="1"/>
</dbReference>
<dbReference type="Pfam" id="PF00808">
    <property type="entry name" value="CBFD_NFYB_HMF"/>
    <property type="match status" value="1"/>
</dbReference>
<dbReference type="GO" id="GO:0008622">
    <property type="term" value="C:epsilon DNA polymerase complex"/>
    <property type="evidence" value="ECO:0007669"/>
    <property type="project" value="TreeGrafter"/>
</dbReference>
<dbReference type="GO" id="GO:0046982">
    <property type="term" value="F:protein heterodimerization activity"/>
    <property type="evidence" value="ECO:0007669"/>
    <property type="project" value="InterPro"/>
</dbReference>
<dbReference type="PANTHER" id="PTHR10252:SF79">
    <property type="entry name" value="DNA POLYMERASE EPSILON SUBUNIT 4"/>
    <property type="match status" value="1"/>
</dbReference>
<organism evidence="4 5">
    <name type="scientific">Daphnia galeata</name>
    <dbReference type="NCBI Taxonomy" id="27404"/>
    <lineage>
        <taxon>Eukaryota</taxon>
        <taxon>Metazoa</taxon>
        <taxon>Ecdysozoa</taxon>
        <taxon>Arthropoda</taxon>
        <taxon>Crustacea</taxon>
        <taxon>Branchiopoda</taxon>
        <taxon>Diplostraca</taxon>
        <taxon>Cladocera</taxon>
        <taxon>Anomopoda</taxon>
        <taxon>Daphniidae</taxon>
        <taxon>Daphnia</taxon>
    </lineage>
</organism>
<evidence type="ECO:0000256" key="1">
    <source>
        <dbReference type="ARBA" id="ARBA00004123"/>
    </source>
</evidence>
<accession>A0A8J2RKM6</accession>
<name>A0A8J2RKM6_9CRUS</name>
<comment type="subcellular location">
    <subcellularLocation>
        <location evidence="1">Nucleus</location>
    </subcellularLocation>
</comment>
<dbReference type="AlphaFoldDB" id="A0A8J2RKM6"/>
<dbReference type="InterPro" id="IPR003958">
    <property type="entry name" value="CBFA_NFYB_domain"/>
</dbReference>
<comment type="caution">
    <text evidence="4">The sequence shown here is derived from an EMBL/GenBank/DDBJ whole genome shotgun (WGS) entry which is preliminary data.</text>
</comment>
<dbReference type="EMBL" id="CAKKLH010000064">
    <property type="protein sequence ID" value="CAH0101666.1"/>
    <property type="molecule type" value="Genomic_DNA"/>
</dbReference>
<evidence type="ECO:0000313" key="5">
    <source>
        <dbReference type="Proteomes" id="UP000789390"/>
    </source>
</evidence>
<dbReference type="InterPro" id="IPR009072">
    <property type="entry name" value="Histone-fold"/>
</dbReference>
<dbReference type="Gene3D" id="1.10.20.10">
    <property type="entry name" value="Histone, subunit A"/>
    <property type="match status" value="1"/>
</dbReference>
<dbReference type="FunFam" id="1.10.20.10:FF:000221">
    <property type="match status" value="1"/>
</dbReference>
<reference evidence="4" key="1">
    <citation type="submission" date="2021-11" db="EMBL/GenBank/DDBJ databases">
        <authorList>
            <person name="Schell T."/>
        </authorList>
    </citation>
    <scope>NUCLEOTIDE SEQUENCE</scope>
    <source>
        <strain evidence="4">M5</strain>
    </source>
</reference>